<dbReference type="CDD" id="cd10527">
    <property type="entry name" value="SET_LSMT"/>
    <property type="match status" value="1"/>
</dbReference>
<sequence>KDAQSRVMLCVDGVLPWRTNSKTTSSSRTFHFGRKPFGFGPRCLLAAVCPVVVYQRRGKQRLVAFARHSRGLCEALLEWLQDIPGVEGLGGLRVGQSTYEAGGLGVFAAKDFAAGELVCRVPREALLLSGDGGAESLAEAYLRERSSPSSPFKPYWDSLPEDKDVAPFHPLQWPAELQQMEYVNDLLKGSLSAQRIFQERLKWASASPEMKAALVLVDSRSFNLADDQGNVIRALVPLIDLLNTFVPLTSTGSWNCWFRGNLQEGALLQAECPITEGSELVHCYSDFSSPELWATYGFLPLEAMESSHEAPLISLPLGELKLISQAKKILQPRHWLDERTLAFEIPWDAEDGGPLFTVLNCMANGQQDRVQNILRERLQTALLASQQAEEALLAPTSGPHAAFKAALQQAALQLLHNERPLLEEELELLEG</sequence>
<evidence type="ECO:0008006" key="3">
    <source>
        <dbReference type="Google" id="ProtNLM"/>
    </source>
</evidence>
<evidence type="ECO:0000313" key="1">
    <source>
        <dbReference type="EMBL" id="CAK9022456.1"/>
    </source>
</evidence>
<feature type="non-terminal residue" evidence="1">
    <location>
        <position position="1"/>
    </location>
</feature>
<protein>
    <recommendedName>
        <fullName evidence="3">SET domain-containing protein</fullName>
    </recommendedName>
</protein>
<dbReference type="EMBL" id="CAXAMM010010147">
    <property type="protein sequence ID" value="CAK9022456.1"/>
    <property type="molecule type" value="Genomic_DNA"/>
</dbReference>
<gene>
    <name evidence="1" type="ORF">SCF082_LOCUS15793</name>
</gene>
<reference evidence="1 2" key="1">
    <citation type="submission" date="2024-02" db="EMBL/GenBank/DDBJ databases">
        <authorList>
            <person name="Chen Y."/>
            <person name="Shah S."/>
            <person name="Dougan E. K."/>
            <person name="Thang M."/>
            <person name="Chan C."/>
        </authorList>
    </citation>
    <scope>NUCLEOTIDE SEQUENCE [LARGE SCALE GENOMIC DNA]</scope>
</reference>
<proteinExistence type="predicted"/>
<name>A0ABP0K6P9_9DINO</name>
<accession>A0ABP0K6P9</accession>
<dbReference type="InterPro" id="IPR046341">
    <property type="entry name" value="SET_dom_sf"/>
</dbReference>
<organism evidence="1 2">
    <name type="scientific">Durusdinium trenchii</name>
    <dbReference type="NCBI Taxonomy" id="1381693"/>
    <lineage>
        <taxon>Eukaryota</taxon>
        <taxon>Sar</taxon>
        <taxon>Alveolata</taxon>
        <taxon>Dinophyceae</taxon>
        <taxon>Suessiales</taxon>
        <taxon>Symbiodiniaceae</taxon>
        <taxon>Durusdinium</taxon>
    </lineage>
</organism>
<comment type="caution">
    <text evidence="1">The sequence shown here is derived from an EMBL/GenBank/DDBJ whole genome shotgun (WGS) entry which is preliminary data.</text>
</comment>
<dbReference type="InterPro" id="IPR050600">
    <property type="entry name" value="SETD3_SETD6_MTase"/>
</dbReference>
<dbReference type="Proteomes" id="UP001642464">
    <property type="component" value="Unassembled WGS sequence"/>
</dbReference>
<dbReference type="PANTHER" id="PTHR13271">
    <property type="entry name" value="UNCHARACTERIZED PUTATIVE METHYLTRANSFERASE"/>
    <property type="match status" value="1"/>
</dbReference>
<dbReference type="SUPFAM" id="SSF82199">
    <property type="entry name" value="SET domain"/>
    <property type="match status" value="1"/>
</dbReference>
<keyword evidence="2" id="KW-1185">Reference proteome</keyword>
<evidence type="ECO:0000313" key="2">
    <source>
        <dbReference type="Proteomes" id="UP001642464"/>
    </source>
</evidence>
<dbReference type="Gene3D" id="3.90.1410.10">
    <property type="entry name" value="set domain protein methyltransferase, domain 1"/>
    <property type="match status" value="1"/>
</dbReference>